<name>A0A067RPE3_ZOONE</name>
<dbReference type="InterPro" id="IPR012934">
    <property type="entry name" value="Znf_AD"/>
</dbReference>
<reference evidence="12 13" key="1">
    <citation type="journal article" date="2014" name="Nat. Commun.">
        <title>Molecular traces of alternative social organization in a termite genome.</title>
        <authorList>
            <person name="Terrapon N."/>
            <person name="Li C."/>
            <person name="Robertson H.M."/>
            <person name="Ji L."/>
            <person name="Meng X."/>
            <person name="Booth W."/>
            <person name="Chen Z."/>
            <person name="Childers C.P."/>
            <person name="Glastad K.M."/>
            <person name="Gokhale K."/>
            <person name="Gowin J."/>
            <person name="Gronenberg W."/>
            <person name="Hermansen R.A."/>
            <person name="Hu H."/>
            <person name="Hunt B.G."/>
            <person name="Huylmans A.K."/>
            <person name="Khalil S.M."/>
            <person name="Mitchell R.D."/>
            <person name="Munoz-Torres M.C."/>
            <person name="Mustard J.A."/>
            <person name="Pan H."/>
            <person name="Reese J.T."/>
            <person name="Scharf M.E."/>
            <person name="Sun F."/>
            <person name="Vogel H."/>
            <person name="Xiao J."/>
            <person name="Yang W."/>
            <person name="Yang Z."/>
            <person name="Yang Z."/>
            <person name="Zhou J."/>
            <person name="Zhu J."/>
            <person name="Brent C.S."/>
            <person name="Elsik C.G."/>
            <person name="Goodisman M.A."/>
            <person name="Liberles D.A."/>
            <person name="Roe R.M."/>
            <person name="Vargo E.L."/>
            <person name="Vilcinskas A."/>
            <person name="Wang J."/>
            <person name="Bornberg-Bauer E."/>
            <person name="Korb J."/>
            <person name="Zhang G."/>
            <person name="Liebig J."/>
        </authorList>
    </citation>
    <scope>NUCLEOTIDE SEQUENCE [LARGE SCALE GENOMIC DNA]</scope>
    <source>
        <tissue evidence="12">Whole organism</tissue>
    </source>
</reference>
<feature type="region of interest" description="Disordered" evidence="9">
    <location>
        <begin position="39"/>
        <end position="133"/>
    </location>
</feature>
<dbReference type="PROSITE" id="PS50157">
    <property type="entry name" value="ZINC_FINGER_C2H2_2"/>
    <property type="match status" value="7"/>
</dbReference>
<dbReference type="SMART" id="SM00868">
    <property type="entry name" value="zf-AD"/>
    <property type="match status" value="1"/>
</dbReference>
<evidence type="ECO:0000256" key="7">
    <source>
        <dbReference type="PROSITE-ProRule" id="PRU00042"/>
    </source>
</evidence>
<evidence type="ECO:0000313" key="12">
    <source>
        <dbReference type="EMBL" id="KDR21609.1"/>
    </source>
</evidence>
<dbReference type="Proteomes" id="UP000027135">
    <property type="component" value="Unassembled WGS sequence"/>
</dbReference>
<dbReference type="PROSITE" id="PS51915">
    <property type="entry name" value="ZAD"/>
    <property type="match status" value="1"/>
</dbReference>
<sequence length="667" mass="76721">MKHIKMLQAIWDECEARETNVKRQTHADTVGEVGSKRLSNVDSDCNNVKDSQPSHDSEETVEMLVNEDIQSGEESSSDCSLLQHPGSNGMQADPRHLCRETATHTGETAVTSGDVSETWDAETDHGDSGECETVKLIPGEPYTVTTNTWEYLPDTLCRLCATTNEHPKQPLVGWLDMLNEIIPDLVALNDGLPQHVCRPCTNKLYTCNKIKADFIEAYNKLEESFGFTNSSGIQFIDLETAALGHQTLNGVTEEQVVSEYEEQVVAEDPSEGLSIVTPNFHNDLLEEEITINAVGDLSLNPEESTMSDAEGEGNLTEDKSDMIENNSSSCDTVIPKAHRRENEKFKYVCGECEEMFTRRGALNAHRRWHHTNAKVFQCEYYMKRRAYASRLDDHRHARTKELPYLCEVCGKCFQNTTRLKYHEYVHKPPSYVCKVCNKKWRSKFQLMQHKKVHSADRKLICELCGKTLFCPFSLQIHMRIHTGEKPFQCDICGKCFISAVVLKRHRVLHTGRKFQCETCGKQFYYKHTLLQHLECHGNLKHYKCQICLQGFNNSRSRYKHCKETCNLPVCIVCKNIFPTDKILEEHRTKEHTEEEIAVAAKCHRKWFWKCCSICSEVIYGKGNMLKHMKEYHKDFNYTPYACDHCPKAYCTARSLRNHRMQHREQFT</sequence>
<comment type="subcellular location">
    <subcellularLocation>
        <location evidence="1">Nucleus</location>
    </subcellularLocation>
</comment>
<dbReference type="Pfam" id="PF00096">
    <property type="entry name" value="zf-C2H2"/>
    <property type="match status" value="3"/>
</dbReference>
<dbReference type="PANTHER" id="PTHR23226">
    <property type="entry name" value="ZINC FINGER AND SCAN DOMAIN-CONTAINING"/>
    <property type="match status" value="1"/>
</dbReference>
<feature type="domain" description="C2H2-type" evidence="10">
    <location>
        <begin position="459"/>
        <end position="486"/>
    </location>
</feature>
<feature type="binding site" evidence="8">
    <location>
        <position position="157"/>
    </location>
    <ligand>
        <name>Zn(2+)</name>
        <dbReference type="ChEBI" id="CHEBI:29105"/>
    </ligand>
</feature>
<dbReference type="InParanoid" id="A0A067RPE3"/>
<dbReference type="AlphaFoldDB" id="A0A067RPE3"/>
<proteinExistence type="predicted"/>
<dbReference type="InterPro" id="IPR036236">
    <property type="entry name" value="Znf_C2H2_sf"/>
</dbReference>
<evidence type="ECO:0000256" key="2">
    <source>
        <dbReference type="ARBA" id="ARBA00022723"/>
    </source>
</evidence>
<dbReference type="InterPro" id="IPR013087">
    <property type="entry name" value="Znf_C2H2_type"/>
</dbReference>
<keyword evidence="3" id="KW-0677">Repeat</keyword>
<dbReference type="PROSITE" id="PS00028">
    <property type="entry name" value="ZINC_FINGER_C2H2_1"/>
    <property type="match status" value="8"/>
</dbReference>
<gene>
    <name evidence="12" type="ORF">L798_03518</name>
</gene>
<evidence type="ECO:0000259" key="11">
    <source>
        <dbReference type="PROSITE" id="PS51915"/>
    </source>
</evidence>
<feature type="binding site" evidence="8">
    <location>
        <position position="197"/>
    </location>
    <ligand>
        <name>Zn(2+)</name>
        <dbReference type="ChEBI" id="CHEBI:29105"/>
    </ligand>
</feature>
<evidence type="ECO:0000259" key="10">
    <source>
        <dbReference type="PROSITE" id="PS50157"/>
    </source>
</evidence>
<evidence type="ECO:0000256" key="4">
    <source>
        <dbReference type="ARBA" id="ARBA00022771"/>
    </source>
</evidence>
<feature type="binding site" evidence="8">
    <location>
        <position position="160"/>
    </location>
    <ligand>
        <name>Zn(2+)</name>
        <dbReference type="ChEBI" id="CHEBI:29105"/>
    </ligand>
</feature>
<protein>
    <submittedName>
        <fullName evidence="12">Uncharacterized protein</fullName>
    </submittedName>
</protein>
<evidence type="ECO:0000256" key="9">
    <source>
        <dbReference type="SAM" id="MobiDB-lite"/>
    </source>
</evidence>
<evidence type="ECO:0000256" key="3">
    <source>
        <dbReference type="ARBA" id="ARBA00022737"/>
    </source>
</evidence>
<dbReference type="FunFam" id="3.30.160.60:FF:000557">
    <property type="entry name" value="zinc finger and SCAN domain-containing protein 29"/>
    <property type="match status" value="1"/>
</dbReference>
<accession>A0A067RPE3</accession>
<dbReference type="GO" id="GO:0000981">
    <property type="term" value="F:DNA-binding transcription factor activity, RNA polymerase II-specific"/>
    <property type="evidence" value="ECO:0007669"/>
    <property type="project" value="TreeGrafter"/>
</dbReference>
<dbReference type="GO" id="GO:0008270">
    <property type="term" value="F:zinc ion binding"/>
    <property type="evidence" value="ECO:0007669"/>
    <property type="project" value="UniProtKB-UniRule"/>
</dbReference>
<feature type="domain" description="C2H2-type" evidence="10">
    <location>
        <begin position="347"/>
        <end position="375"/>
    </location>
</feature>
<feature type="domain" description="C2H2-type" evidence="10">
    <location>
        <begin position="404"/>
        <end position="426"/>
    </location>
</feature>
<feature type="domain" description="C2H2-type" evidence="10">
    <location>
        <begin position="487"/>
        <end position="514"/>
    </location>
</feature>
<dbReference type="EMBL" id="KK852547">
    <property type="protein sequence ID" value="KDR21609.1"/>
    <property type="molecule type" value="Genomic_DNA"/>
</dbReference>
<dbReference type="SMART" id="SM00355">
    <property type="entry name" value="ZnF_C2H2"/>
    <property type="match status" value="10"/>
</dbReference>
<evidence type="ECO:0000313" key="13">
    <source>
        <dbReference type="Proteomes" id="UP000027135"/>
    </source>
</evidence>
<feature type="domain" description="C2H2-type" evidence="10">
    <location>
        <begin position="431"/>
        <end position="458"/>
    </location>
</feature>
<keyword evidence="2 8" id="KW-0479">Metal-binding</keyword>
<keyword evidence="5 8" id="KW-0862">Zinc</keyword>
<dbReference type="eggNOG" id="KOG1721">
    <property type="taxonomic scope" value="Eukaryota"/>
</dbReference>
<dbReference type="PANTHER" id="PTHR23226:SF416">
    <property type="entry name" value="FI01424P"/>
    <property type="match status" value="1"/>
</dbReference>
<feature type="compositionally biased region" description="Polar residues" evidence="9">
    <location>
        <begin position="39"/>
        <end position="51"/>
    </location>
</feature>
<organism evidence="12 13">
    <name type="scientific">Zootermopsis nevadensis</name>
    <name type="common">Dampwood termite</name>
    <dbReference type="NCBI Taxonomy" id="136037"/>
    <lineage>
        <taxon>Eukaryota</taxon>
        <taxon>Metazoa</taxon>
        <taxon>Ecdysozoa</taxon>
        <taxon>Arthropoda</taxon>
        <taxon>Hexapoda</taxon>
        <taxon>Insecta</taxon>
        <taxon>Pterygota</taxon>
        <taxon>Neoptera</taxon>
        <taxon>Polyneoptera</taxon>
        <taxon>Dictyoptera</taxon>
        <taxon>Blattodea</taxon>
        <taxon>Blattoidea</taxon>
        <taxon>Termitoidae</taxon>
        <taxon>Termopsidae</taxon>
        <taxon>Zootermopsis</taxon>
    </lineage>
</organism>
<keyword evidence="13" id="KW-1185">Reference proteome</keyword>
<keyword evidence="4 7" id="KW-0863">Zinc-finger</keyword>
<evidence type="ECO:0000256" key="6">
    <source>
        <dbReference type="ARBA" id="ARBA00023242"/>
    </source>
</evidence>
<feature type="compositionally biased region" description="Polar residues" evidence="9">
    <location>
        <begin position="103"/>
        <end position="115"/>
    </location>
</feature>
<feature type="compositionally biased region" description="Basic and acidic residues" evidence="9">
    <location>
        <begin position="93"/>
        <end position="102"/>
    </location>
</feature>
<dbReference type="FunFam" id="3.30.160.60:FF:000446">
    <property type="entry name" value="Zinc finger protein"/>
    <property type="match status" value="1"/>
</dbReference>
<evidence type="ECO:0000256" key="5">
    <source>
        <dbReference type="ARBA" id="ARBA00022833"/>
    </source>
</evidence>
<dbReference type="GO" id="GO:0000978">
    <property type="term" value="F:RNA polymerase II cis-regulatory region sequence-specific DNA binding"/>
    <property type="evidence" value="ECO:0007669"/>
    <property type="project" value="TreeGrafter"/>
</dbReference>
<dbReference type="Gene3D" id="3.30.160.60">
    <property type="entry name" value="Classic Zinc Finger"/>
    <property type="match status" value="7"/>
</dbReference>
<feature type="compositionally biased region" description="Polar residues" evidence="9">
    <location>
        <begin position="68"/>
        <end position="90"/>
    </location>
</feature>
<dbReference type="SUPFAM" id="SSF57716">
    <property type="entry name" value="Glucocorticoid receptor-like (DNA-binding domain)"/>
    <property type="match status" value="1"/>
</dbReference>
<dbReference type="GO" id="GO:0005634">
    <property type="term" value="C:nucleus"/>
    <property type="evidence" value="ECO:0007669"/>
    <property type="project" value="InterPro"/>
</dbReference>
<feature type="domain" description="ZAD" evidence="11">
    <location>
        <begin position="155"/>
        <end position="224"/>
    </location>
</feature>
<evidence type="ECO:0000256" key="8">
    <source>
        <dbReference type="PROSITE-ProRule" id="PRU01263"/>
    </source>
</evidence>
<feature type="domain" description="C2H2-type" evidence="10">
    <location>
        <begin position="640"/>
        <end position="667"/>
    </location>
</feature>
<feature type="binding site" evidence="8">
    <location>
        <position position="200"/>
    </location>
    <ligand>
        <name>Zn(2+)</name>
        <dbReference type="ChEBI" id="CHEBI:29105"/>
    </ligand>
</feature>
<evidence type="ECO:0000256" key="1">
    <source>
        <dbReference type="ARBA" id="ARBA00004123"/>
    </source>
</evidence>
<dbReference type="SUPFAM" id="SSF57667">
    <property type="entry name" value="beta-beta-alpha zinc fingers"/>
    <property type="match status" value="6"/>
</dbReference>
<keyword evidence="6" id="KW-0539">Nucleus</keyword>
<feature type="domain" description="C2H2-type" evidence="10">
    <location>
        <begin position="514"/>
        <end position="541"/>
    </location>
</feature>